<keyword evidence="2" id="KW-1185">Reference proteome</keyword>
<dbReference type="InterPro" id="IPR025361">
    <property type="entry name" value="DUF4265"/>
</dbReference>
<dbReference type="RefSeq" id="WP_138554410.1">
    <property type="nucleotide sequence ID" value="NZ_JAVIFY010000013.1"/>
</dbReference>
<proteinExistence type="predicted"/>
<dbReference type="Pfam" id="PF14085">
    <property type="entry name" value="DUF4265"/>
    <property type="match status" value="1"/>
</dbReference>
<evidence type="ECO:0000313" key="1">
    <source>
        <dbReference type="EMBL" id="MDQ9093262.1"/>
    </source>
</evidence>
<accession>A0ABU1BG75</accession>
<sequence length="145" mass="16491">MSAEKVMFALDIENGWPPVSAEGAWCKRINGNYKLVNAPFFIPDLAYGDIFSAIPDEVNEHIFEFEVIKESGHSVIWVMNNNDIDTTFFIDMLKKLGCKVETLNQFSLMSVDVPPELDLDALDPLLDLHEKQGLEYAFPVWRHGD</sequence>
<dbReference type="Proteomes" id="UP001226574">
    <property type="component" value="Unassembled WGS sequence"/>
</dbReference>
<dbReference type="EMBL" id="JAVIFY010000013">
    <property type="protein sequence ID" value="MDQ9093262.1"/>
    <property type="molecule type" value="Genomic_DNA"/>
</dbReference>
<reference evidence="1 2" key="1">
    <citation type="submission" date="2023-08" db="EMBL/GenBank/DDBJ databases">
        <title>Pseudoalteromonas haloplanktis LL1 genome.</title>
        <authorList>
            <person name="Wu S."/>
        </authorList>
    </citation>
    <scope>NUCLEOTIDE SEQUENCE [LARGE SCALE GENOMIC DNA]</scope>
    <source>
        <strain evidence="1 2">LL1</strain>
    </source>
</reference>
<name>A0ABU1BG75_PSEHA</name>
<gene>
    <name evidence="1" type="ORF">RC083_16920</name>
</gene>
<protein>
    <submittedName>
        <fullName evidence="1">DUF4265 domain-containing protein</fullName>
    </submittedName>
</protein>
<evidence type="ECO:0000313" key="2">
    <source>
        <dbReference type="Proteomes" id="UP001226574"/>
    </source>
</evidence>
<organism evidence="1 2">
    <name type="scientific">Pseudoalteromonas haloplanktis</name>
    <name type="common">Alteromonas haloplanktis</name>
    <dbReference type="NCBI Taxonomy" id="228"/>
    <lineage>
        <taxon>Bacteria</taxon>
        <taxon>Pseudomonadati</taxon>
        <taxon>Pseudomonadota</taxon>
        <taxon>Gammaproteobacteria</taxon>
        <taxon>Alteromonadales</taxon>
        <taxon>Pseudoalteromonadaceae</taxon>
        <taxon>Pseudoalteromonas</taxon>
    </lineage>
</organism>
<comment type="caution">
    <text evidence="1">The sequence shown here is derived from an EMBL/GenBank/DDBJ whole genome shotgun (WGS) entry which is preliminary data.</text>
</comment>